<organism evidence="2 3">
    <name type="scientific">Eimeria brunetti</name>
    <dbReference type="NCBI Taxonomy" id="51314"/>
    <lineage>
        <taxon>Eukaryota</taxon>
        <taxon>Sar</taxon>
        <taxon>Alveolata</taxon>
        <taxon>Apicomplexa</taxon>
        <taxon>Conoidasida</taxon>
        <taxon>Coccidia</taxon>
        <taxon>Eucoccidiorida</taxon>
        <taxon>Eimeriorina</taxon>
        <taxon>Eimeriidae</taxon>
        <taxon>Eimeria</taxon>
    </lineage>
</organism>
<feature type="compositionally biased region" description="Polar residues" evidence="1">
    <location>
        <begin position="69"/>
        <end position="78"/>
    </location>
</feature>
<feature type="compositionally biased region" description="Low complexity" evidence="1">
    <location>
        <begin position="26"/>
        <end position="44"/>
    </location>
</feature>
<gene>
    <name evidence="2" type="ORF">EBH_0011550</name>
</gene>
<feature type="compositionally biased region" description="Low complexity" evidence="1">
    <location>
        <begin position="173"/>
        <end position="185"/>
    </location>
</feature>
<evidence type="ECO:0000313" key="2">
    <source>
        <dbReference type="EMBL" id="CDJ46282.1"/>
    </source>
</evidence>
<reference evidence="2" key="2">
    <citation type="submission" date="2013-10" db="EMBL/GenBank/DDBJ databases">
        <authorList>
            <person name="Aslett M."/>
        </authorList>
    </citation>
    <scope>NUCLEOTIDE SEQUENCE [LARGE SCALE GENOMIC DNA]</scope>
    <source>
        <strain evidence="2">Houghton</strain>
    </source>
</reference>
<feature type="compositionally biased region" description="Polar residues" evidence="1">
    <location>
        <begin position="344"/>
        <end position="353"/>
    </location>
</feature>
<feature type="region of interest" description="Disordered" evidence="1">
    <location>
        <begin position="342"/>
        <end position="385"/>
    </location>
</feature>
<evidence type="ECO:0000256" key="1">
    <source>
        <dbReference type="SAM" id="MobiDB-lite"/>
    </source>
</evidence>
<feature type="compositionally biased region" description="Polar residues" evidence="1">
    <location>
        <begin position="1"/>
        <end position="25"/>
    </location>
</feature>
<evidence type="ECO:0000313" key="3">
    <source>
        <dbReference type="Proteomes" id="UP000030750"/>
    </source>
</evidence>
<dbReference type="OrthoDB" id="347473at2759"/>
<sequence>MFAAVSQTRPRRSLQPSAAVQQSIKSSSSSSSGSTVSSNSNVGSMDVEAKIGCSLDELIKMQRRGPRGPSNNTTQNGAAPQRINRRGGQFKKPLKQQQKPQRQQQQVRFNQRPTQQQQQQQQQQNRYDPRGQQQKQQQKSRTLSVEDKINLPLDALIASQRQPEQQPHEQQAKRQPQQQQKVRPAAFSTAVSGRRGAFLVPLVAPRRGWLNAAVAAAAATRPPLRSAASKARAVAATRRGERVRTLHQQTVKTLKPAGTFKTAAARRSRSSILYPRAAAAPVAAGAGRLASGRLQLRQPAVASYAGTRVNTSLARRRQFGSAAAATAAAAAAAAAASAARSTTGPSAYTSYRTSPPAVKSIPVDRTRPPNTLKAATAAAADPPSPRSFAADADMLPIIKIQASLDTVPAPLPQQRGAHVAIPAAMQREQQQQQQQTPSRSVGATADFGTLGSRFGY</sequence>
<dbReference type="AlphaFoldDB" id="U6L783"/>
<dbReference type="Proteomes" id="UP000030750">
    <property type="component" value="Unassembled WGS sequence"/>
</dbReference>
<keyword evidence="3" id="KW-1185">Reference proteome</keyword>
<feature type="region of interest" description="Disordered" evidence="1">
    <location>
        <begin position="160"/>
        <end position="185"/>
    </location>
</feature>
<proteinExistence type="predicted"/>
<dbReference type="EMBL" id="HG710342">
    <property type="protein sequence ID" value="CDJ46282.1"/>
    <property type="molecule type" value="Genomic_DNA"/>
</dbReference>
<reference evidence="2" key="1">
    <citation type="submission" date="2013-10" db="EMBL/GenBank/DDBJ databases">
        <title>Genomic analysis of the causative agents of coccidiosis in chickens.</title>
        <authorList>
            <person name="Reid A.J."/>
            <person name="Blake D."/>
            <person name="Billington K."/>
            <person name="Browne H."/>
            <person name="Dunn M."/>
            <person name="Hung S."/>
            <person name="Kawahara F."/>
            <person name="Miranda-Saavedra D."/>
            <person name="Mourier T."/>
            <person name="Nagra H."/>
            <person name="Otto T.D."/>
            <person name="Rawlings N."/>
            <person name="Sanchez A."/>
            <person name="Sanders M."/>
            <person name="Subramaniam C."/>
            <person name="Tay Y."/>
            <person name="Dear P."/>
            <person name="Doerig C."/>
            <person name="Gruber A."/>
            <person name="Parkinson J."/>
            <person name="Shirley M."/>
            <person name="Wan K.L."/>
            <person name="Berriman M."/>
            <person name="Tomley F."/>
            <person name="Pain A."/>
        </authorList>
    </citation>
    <scope>NUCLEOTIDE SEQUENCE [LARGE SCALE GENOMIC DNA]</scope>
    <source>
        <strain evidence="2">Houghton</strain>
    </source>
</reference>
<feature type="compositionally biased region" description="Low complexity" evidence="1">
    <location>
        <begin position="95"/>
        <end position="139"/>
    </location>
</feature>
<protein>
    <submittedName>
        <fullName evidence="2">Uncharacterized protein</fullName>
    </submittedName>
</protein>
<feature type="compositionally biased region" description="Low complexity" evidence="1">
    <location>
        <begin position="374"/>
        <end position="385"/>
    </location>
</feature>
<feature type="region of interest" description="Disordered" evidence="1">
    <location>
        <begin position="425"/>
        <end position="456"/>
    </location>
</feature>
<feature type="region of interest" description="Disordered" evidence="1">
    <location>
        <begin position="1"/>
        <end position="146"/>
    </location>
</feature>
<name>U6L783_9EIME</name>
<feature type="compositionally biased region" description="Basic residues" evidence="1">
    <location>
        <begin position="83"/>
        <end position="94"/>
    </location>
</feature>
<accession>U6L783</accession>
<dbReference type="VEuPathDB" id="ToxoDB:EBH_0011550"/>